<accession>A0ACC2AS47</accession>
<organism evidence="1 2">
    <name type="scientific">Diphasiastrum complanatum</name>
    <name type="common">Issler's clubmoss</name>
    <name type="synonym">Lycopodium complanatum</name>
    <dbReference type="NCBI Taxonomy" id="34168"/>
    <lineage>
        <taxon>Eukaryota</taxon>
        <taxon>Viridiplantae</taxon>
        <taxon>Streptophyta</taxon>
        <taxon>Embryophyta</taxon>
        <taxon>Tracheophyta</taxon>
        <taxon>Lycopodiopsida</taxon>
        <taxon>Lycopodiales</taxon>
        <taxon>Lycopodiaceae</taxon>
        <taxon>Lycopodioideae</taxon>
        <taxon>Diphasiastrum</taxon>
    </lineage>
</organism>
<proteinExistence type="predicted"/>
<protein>
    <submittedName>
        <fullName evidence="1">Uncharacterized protein</fullName>
    </submittedName>
</protein>
<evidence type="ECO:0000313" key="2">
    <source>
        <dbReference type="Proteomes" id="UP001162992"/>
    </source>
</evidence>
<dbReference type="EMBL" id="CM055110">
    <property type="protein sequence ID" value="KAJ7520343.1"/>
    <property type="molecule type" value="Genomic_DNA"/>
</dbReference>
<reference evidence="2" key="1">
    <citation type="journal article" date="2024" name="Proc. Natl. Acad. Sci. U.S.A.">
        <title>Extraordinary preservation of gene collinearity over three hundred million years revealed in homosporous lycophytes.</title>
        <authorList>
            <person name="Li C."/>
            <person name="Wickell D."/>
            <person name="Kuo L.Y."/>
            <person name="Chen X."/>
            <person name="Nie B."/>
            <person name="Liao X."/>
            <person name="Peng D."/>
            <person name="Ji J."/>
            <person name="Jenkins J."/>
            <person name="Williams M."/>
            <person name="Shu S."/>
            <person name="Plott C."/>
            <person name="Barry K."/>
            <person name="Rajasekar S."/>
            <person name="Grimwood J."/>
            <person name="Han X."/>
            <person name="Sun S."/>
            <person name="Hou Z."/>
            <person name="He W."/>
            <person name="Dai G."/>
            <person name="Sun C."/>
            <person name="Schmutz J."/>
            <person name="Leebens-Mack J.H."/>
            <person name="Li F.W."/>
            <person name="Wang L."/>
        </authorList>
    </citation>
    <scope>NUCLEOTIDE SEQUENCE [LARGE SCALE GENOMIC DNA]</scope>
    <source>
        <strain evidence="2">cv. PW_Plant_1</strain>
    </source>
</reference>
<name>A0ACC2AS47_DIPCM</name>
<sequence>MASGVAAVQALPAAQTGSLPIGGATGTSKNIPSTAFLGGSVKKKFLSSTFKLVNGKSRVVCGAIDESKQTQTDKWRGLAYDESDDQQDITRGKGMVDSLFQGPQGAGTQHAVMSTYDYISTAQRTYSLDNMKDGYYIAPAFMDKLVVHIVKNFLSLPSIKVPLILGIWGGKGQGKSFQCELVFSKLGINPIMMSAGELESGNAGEPAKLIRQRYREAADIIKKGNMCALFINDLDAGADTIPRVPIVVTGNDFSTLYAPLIRDGRMEKFYWAPTREDRIGVCTGIFKADNVHPTDVVKLVDTFPGQSIDFFGALRARVYDDEVRKWIASVGVEQIGSKLVNSKEGPPQFQKPAMAIEKLLEYGYMLVKEQENVKRVQLSDKYLKEAALGEANEDAIKEGMFYGKSAQQISIPVPEGCTDPVAFNFDPTARSDNGSCVYEFKEP</sequence>
<evidence type="ECO:0000313" key="1">
    <source>
        <dbReference type="EMBL" id="KAJ7520343.1"/>
    </source>
</evidence>
<comment type="caution">
    <text evidence="1">The sequence shown here is derived from an EMBL/GenBank/DDBJ whole genome shotgun (WGS) entry which is preliminary data.</text>
</comment>
<dbReference type="Proteomes" id="UP001162992">
    <property type="component" value="Chromosome 19"/>
</dbReference>
<gene>
    <name evidence="1" type="ORF">O6H91_19G001800</name>
</gene>
<keyword evidence="2" id="KW-1185">Reference proteome</keyword>